<comment type="caution">
    <text evidence="3">The sequence shown here is derived from an EMBL/GenBank/DDBJ whole genome shotgun (WGS) entry which is preliminary data.</text>
</comment>
<dbReference type="InterPro" id="IPR050188">
    <property type="entry name" value="RluA_PseudoU_synthase"/>
</dbReference>
<sequence length="320" mass="35192">MSTRPARSAGSARRAAQPRPLPVDGGLGPSCVALPPGGWATVLDFLAERFPMVARGDWLARMAAGRVLAGDGSRLDAATPYRRDLRIWYYREWAEEAPVPFQETVLFQDEQLVVADKPHFLPVMPSGRHVRETLLVRLKHRLGLDTLVPVHRIDRETAGLVVFSVQPATRGAYQRLFAERAVRKHYEAIVRWPPPAPLPAVYRSRLESVFMRSETVDGEPNAETAIAVREVRGGHALLDLAPHTGRKHQLRAQLHALGVPIVGDGIYPLLRPEGADDFAEPLRLLARGIGFDDPVTGEARCFRSGLSLAWPGGSEVPASD</sequence>
<dbReference type="Gene3D" id="3.30.2350.10">
    <property type="entry name" value="Pseudouridine synthase"/>
    <property type="match status" value="1"/>
</dbReference>
<evidence type="ECO:0000259" key="2">
    <source>
        <dbReference type="Pfam" id="PF00849"/>
    </source>
</evidence>
<dbReference type="PROSITE" id="PS01129">
    <property type="entry name" value="PSI_RLU"/>
    <property type="match status" value="1"/>
</dbReference>
<feature type="domain" description="Pseudouridine synthase RsuA/RluA-like" evidence="2">
    <location>
        <begin position="111"/>
        <end position="256"/>
    </location>
</feature>
<feature type="compositionally biased region" description="Low complexity" evidence="1">
    <location>
        <begin position="1"/>
        <end position="18"/>
    </location>
</feature>
<dbReference type="AlphaFoldDB" id="A0A147GND3"/>
<dbReference type="InterPro" id="IPR006145">
    <property type="entry name" value="PsdUridine_synth_RsuA/RluA"/>
</dbReference>
<evidence type="ECO:0000256" key="1">
    <source>
        <dbReference type="SAM" id="MobiDB-lite"/>
    </source>
</evidence>
<dbReference type="InterPro" id="IPR020103">
    <property type="entry name" value="PsdUridine_synth_cat_dom_sf"/>
</dbReference>
<dbReference type="PATRIC" id="fig|433924.3.peg.1334"/>
<dbReference type="PANTHER" id="PTHR21600">
    <property type="entry name" value="MITOCHONDRIAL RNA PSEUDOURIDINE SYNTHASE"/>
    <property type="match status" value="1"/>
</dbReference>
<dbReference type="RefSeq" id="WP_058643983.1">
    <property type="nucleotide sequence ID" value="NZ_LDSL01000151.1"/>
</dbReference>
<proteinExistence type="predicted"/>
<dbReference type="SUPFAM" id="SSF55120">
    <property type="entry name" value="Pseudouridine synthase"/>
    <property type="match status" value="1"/>
</dbReference>
<evidence type="ECO:0000313" key="4">
    <source>
        <dbReference type="Proteomes" id="UP000072741"/>
    </source>
</evidence>
<dbReference type="GO" id="GO:0140098">
    <property type="term" value="F:catalytic activity, acting on RNA"/>
    <property type="evidence" value="ECO:0007669"/>
    <property type="project" value="UniProtKB-ARBA"/>
</dbReference>
<dbReference type="OrthoDB" id="9785808at2"/>
<name>A0A147GND3_9BURK</name>
<dbReference type="GO" id="GO:0000455">
    <property type="term" value="P:enzyme-directed rRNA pseudouridine synthesis"/>
    <property type="evidence" value="ECO:0007669"/>
    <property type="project" value="TreeGrafter"/>
</dbReference>
<dbReference type="GO" id="GO:0003723">
    <property type="term" value="F:RNA binding"/>
    <property type="evidence" value="ECO:0007669"/>
    <property type="project" value="InterPro"/>
</dbReference>
<accession>A0A147GND3</accession>
<dbReference type="InterPro" id="IPR006224">
    <property type="entry name" value="PsdUridine_synth_RluA-like_CS"/>
</dbReference>
<gene>
    <name evidence="3" type="ORF">NS331_21380</name>
</gene>
<evidence type="ECO:0000313" key="3">
    <source>
        <dbReference type="EMBL" id="KTT15191.1"/>
    </source>
</evidence>
<dbReference type="PANTHER" id="PTHR21600:SF84">
    <property type="entry name" value="PSEUDOURIDINE SYNTHASE RSUA_RLUA-LIKE DOMAIN-CONTAINING PROTEIN"/>
    <property type="match status" value="1"/>
</dbReference>
<dbReference type="GO" id="GO:0009982">
    <property type="term" value="F:pseudouridine synthase activity"/>
    <property type="evidence" value="ECO:0007669"/>
    <property type="project" value="InterPro"/>
</dbReference>
<keyword evidence="4" id="KW-1185">Reference proteome</keyword>
<feature type="region of interest" description="Disordered" evidence="1">
    <location>
        <begin position="1"/>
        <end position="26"/>
    </location>
</feature>
<organism evidence="3 4">
    <name type="scientific">Pseudacidovorax intermedius</name>
    <dbReference type="NCBI Taxonomy" id="433924"/>
    <lineage>
        <taxon>Bacteria</taxon>
        <taxon>Pseudomonadati</taxon>
        <taxon>Pseudomonadota</taxon>
        <taxon>Betaproteobacteria</taxon>
        <taxon>Burkholderiales</taxon>
        <taxon>Comamonadaceae</taxon>
        <taxon>Pseudacidovorax</taxon>
    </lineage>
</organism>
<protein>
    <submittedName>
        <fullName evidence="3">Pseudouridine synthase</fullName>
    </submittedName>
</protein>
<reference evidence="3 4" key="1">
    <citation type="journal article" date="2016" name="Front. Microbiol.">
        <title>Genomic Resource of Rice Seed Associated Bacteria.</title>
        <authorList>
            <person name="Midha S."/>
            <person name="Bansal K."/>
            <person name="Sharma S."/>
            <person name="Kumar N."/>
            <person name="Patil P.P."/>
            <person name="Chaudhry V."/>
            <person name="Patil P.B."/>
        </authorList>
    </citation>
    <scope>NUCLEOTIDE SEQUENCE [LARGE SCALE GENOMIC DNA]</scope>
    <source>
        <strain evidence="3 4">NS331</strain>
    </source>
</reference>
<dbReference type="Proteomes" id="UP000072741">
    <property type="component" value="Unassembled WGS sequence"/>
</dbReference>
<dbReference type="EMBL" id="LDSL01000151">
    <property type="protein sequence ID" value="KTT15191.1"/>
    <property type="molecule type" value="Genomic_DNA"/>
</dbReference>
<dbReference type="Pfam" id="PF00849">
    <property type="entry name" value="PseudoU_synth_2"/>
    <property type="match status" value="1"/>
</dbReference>